<comment type="caution">
    <text evidence="5">The sequence shown here is derived from an EMBL/GenBank/DDBJ whole genome shotgun (WGS) entry which is preliminary data.</text>
</comment>
<evidence type="ECO:0000313" key="6">
    <source>
        <dbReference type="Proteomes" id="UP000521868"/>
    </source>
</evidence>
<dbReference type="GO" id="GO:0000160">
    <property type="term" value="P:phosphorelay signal transduction system"/>
    <property type="evidence" value="ECO:0007669"/>
    <property type="project" value="InterPro"/>
</dbReference>
<evidence type="ECO:0000259" key="3">
    <source>
        <dbReference type="SMART" id="SM00862"/>
    </source>
</evidence>
<dbReference type="InterPro" id="IPR016032">
    <property type="entry name" value="Sig_transdc_resp-reg_C-effctor"/>
</dbReference>
<dbReference type="EMBL" id="VTOX01000005">
    <property type="protein sequence ID" value="NKE67305.1"/>
    <property type="molecule type" value="Genomic_DNA"/>
</dbReference>
<accession>A0A7X6DHL9</accession>
<name>A0A7X6DHL9_9BURK</name>
<dbReference type="GO" id="GO:0003677">
    <property type="term" value="F:DNA binding"/>
    <property type="evidence" value="ECO:0007669"/>
    <property type="project" value="UniProtKB-KW"/>
</dbReference>
<dbReference type="RefSeq" id="WP_168108427.1">
    <property type="nucleotide sequence ID" value="NZ_VTOX01000005.1"/>
</dbReference>
<feature type="domain" description="OmpR/PhoB-type" evidence="3">
    <location>
        <begin position="23"/>
        <end position="99"/>
    </location>
</feature>
<dbReference type="InterPro" id="IPR036388">
    <property type="entry name" value="WH-like_DNA-bd_sf"/>
</dbReference>
<sequence>MLYLYLFGHLSVARCDRPQPWPAVDLEGRPGSLLAYLALARGRFFARSELLAALWSGQNDTGSLHSFNTALWRLRKALAGPPLEQTDVVVCDRRGAVGLRPDARLRLDVDEFSALVNPVLRKSLEELDAADVECLRRGAGLYRDDVLAGFTDDWALRARELHRRTLLNALGRLMQVSTLAQDWAGAIRFAQEILDRDTLREDVHRELMRLFVLNGQRAMALRQFELCRATLRKELAIEPMRETIAAYQRIADGAIRRGGDIPPAPAPLAPVPWFPPSPVRASPGSDGALTLEELVSRAHWYVAQADARLKRGPSAAAAEEPGTGPT</sequence>
<dbReference type="Proteomes" id="UP000521868">
    <property type="component" value="Unassembled WGS sequence"/>
</dbReference>
<dbReference type="GO" id="GO:0006355">
    <property type="term" value="P:regulation of DNA-templated transcription"/>
    <property type="evidence" value="ECO:0007669"/>
    <property type="project" value="InterPro"/>
</dbReference>
<protein>
    <submittedName>
        <fullName evidence="5">Response regulator receiver protein</fullName>
    </submittedName>
</protein>
<dbReference type="AlphaFoldDB" id="A0A7X6DHL9"/>
<dbReference type="SUPFAM" id="SSF46894">
    <property type="entry name" value="C-terminal effector domain of the bipartite response regulators"/>
    <property type="match status" value="1"/>
</dbReference>
<reference evidence="5 6" key="1">
    <citation type="journal article" date="2020" name="Nature">
        <title>Bacterial chemolithoautotrophy via manganese oxidation.</title>
        <authorList>
            <person name="Yu H."/>
            <person name="Leadbetter J.R."/>
        </authorList>
    </citation>
    <scope>NUCLEOTIDE SEQUENCE [LARGE SCALE GENOMIC DNA]</scope>
    <source>
        <strain evidence="5 6">RBP-1</strain>
    </source>
</reference>
<evidence type="ECO:0000256" key="1">
    <source>
        <dbReference type="ARBA" id="ARBA00005820"/>
    </source>
</evidence>
<evidence type="ECO:0000256" key="2">
    <source>
        <dbReference type="ARBA" id="ARBA00023125"/>
    </source>
</evidence>
<evidence type="ECO:0000313" key="5">
    <source>
        <dbReference type="EMBL" id="NKE67305.1"/>
    </source>
</evidence>
<feature type="domain" description="Bacterial transcriptional activator" evidence="4">
    <location>
        <begin position="107"/>
        <end position="251"/>
    </location>
</feature>
<keyword evidence="2" id="KW-0238">DNA-binding</keyword>
<dbReference type="SMART" id="SM00862">
    <property type="entry name" value="Trans_reg_C"/>
    <property type="match status" value="1"/>
</dbReference>
<dbReference type="Gene3D" id="1.10.10.10">
    <property type="entry name" value="Winged helix-like DNA-binding domain superfamily/Winged helix DNA-binding domain"/>
    <property type="match status" value="1"/>
</dbReference>
<evidence type="ECO:0000259" key="4">
    <source>
        <dbReference type="SMART" id="SM01043"/>
    </source>
</evidence>
<dbReference type="InterPro" id="IPR005158">
    <property type="entry name" value="BTAD"/>
</dbReference>
<dbReference type="InterPro" id="IPR011990">
    <property type="entry name" value="TPR-like_helical_dom_sf"/>
</dbReference>
<dbReference type="SMART" id="SM01043">
    <property type="entry name" value="BTAD"/>
    <property type="match status" value="1"/>
</dbReference>
<dbReference type="PANTHER" id="PTHR35807">
    <property type="entry name" value="TRANSCRIPTIONAL REGULATOR REDD-RELATED"/>
    <property type="match status" value="1"/>
</dbReference>
<dbReference type="InterPro" id="IPR051677">
    <property type="entry name" value="AfsR-DnrI-RedD_regulator"/>
</dbReference>
<comment type="similarity">
    <text evidence="1">Belongs to the AfsR/DnrI/RedD regulatory family.</text>
</comment>
<keyword evidence="6" id="KW-1185">Reference proteome</keyword>
<gene>
    <name evidence="5" type="ORF">RAMLITH_15880</name>
</gene>
<dbReference type="InterPro" id="IPR001867">
    <property type="entry name" value="OmpR/PhoB-type_DNA-bd"/>
</dbReference>
<proteinExistence type="inferred from homology"/>
<organism evidence="5 6">
    <name type="scientific">Ramlibacter lithotrophicus</name>
    <dbReference type="NCBI Taxonomy" id="2606681"/>
    <lineage>
        <taxon>Bacteria</taxon>
        <taxon>Pseudomonadati</taxon>
        <taxon>Pseudomonadota</taxon>
        <taxon>Betaproteobacteria</taxon>
        <taxon>Burkholderiales</taxon>
        <taxon>Comamonadaceae</taxon>
        <taxon>Ramlibacter</taxon>
    </lineage>
</organism>
<dbReference type="Gene3D" id="1.25.40.10">
    <property type="entry name" value="Tetratricopeptide repeat domain"/>
    <property type="match status" value="1"/>
</dbReference>
<dbReference type="SUPFAM" id="SSF48452">
    <property type="entry name" value="TPR-like"/>
    <property type="match status" value="1"/>
</dbReference>
<dbReference type="Pfam" id="PF03704">
    <property type="entry name" value="BTAD"/>
    <property type="match status" value="1"/>
</dbReference>